<feature type="compositionally biased region" description="Pro residues" evidence="1">
    <location>
        <begin position="112"/>
        <end position="125"/>
    </location>
</feature>
<dbReference type="STRING" id="1210089.GCA_001613165_03463"/>
<proteinExistence type="predicted"/>
<organism evidence="2 3">
    <name type="scientific">Nocardia mexicana</name>
    <dbReference type="NCBI Taxonomy" id="279262"/>
    <lineage>
        <taxon>Bacteria</taxon>
        <taxon>Bacillati</taxon>
        <taxon>Actinomycetota</taxon>
        <taxon>Actinomycetes</taxon>
        <taxon>Mycobacteriales</taxon>
        <taxon>Nocardiaceae</taxon>
        <taxon>Nocardia</taxon>
    </lineage>
</organism>
<dbReference type="OrthoDB" id="4549950at2"/>
<dbReference type="GO" id="GO:0003677">
    <property type="term" value="F:DNA binding"/>
    <property type="evidence" value="ECO:0007669"/>
    <property type="project" value="UniProtKB-KW"/>
</dbReference>
<evidence type="ECO:0000256" key="1">
    <source>
        <dbReference type="SAM" id="MobiDB-lite"/>
    </source>
</evidence>
<dbReference type="Proteomes" id="UP000255355">
    <property type="component" value="Unassembled WGS sequence"/>
</dbReference>
<protein>
    <submittedName>
        <fullName evidence="2">YbaB/EbfC DNA-binding family protein</fullName>
    </submittedName>
</protein>
<dbReference type="SUPFAM" id="SSF82607">
    <property type="entry name" value="YbaB-like"/>
    <property type="match status" value="1"/>
</dbReference>
<dbReference type="InterPro" id="IPR004401">
    <property type="entry name" value="YbaB/EbfC"/>
</dbReference>
<comment type="caution">
    <text evidence="2">The sequence shown here is derived from an EMBL/GenBank/DDBJ whole genome shotgun (WGS) entry which is preliminary data.</text>
</comment>
<evidence type="ECO:0000313" key="3">
    <source>
        <dbReference type="Proteomes" id="UP000255355"/>
    </source>
</evidence>
<keyword evidence="3" id="KW-1185">Reference proteome</keyword>
<dbReference type="Pfam" id="PF02575">
    <property type="entry name" value="YbaB_DNA_bd"/>
    <property type="match status" value="1"/>
</dbReference>
<keyword evidence="2" id="KW-0238">DNA-binding</keyword>
<dbReference type="AlphaFoldDB" id="A0A370GU91"/>
<dbReference type="EMBL" id="QQAZ01000012">
    <property type="protein sequence ID" value="RDI46124.1"/>
    <property type="molecule type" value="Genomic_DNA"/>
</dbReference>
<evidence type="ECO:0000313" key="2">
    <source>
        <dbReference type="EMBL" id="RDI46124.1"/>
    </source>
</evidence>
<feature type="compositionally biased region" description="Basic and acidic residues" evidence="1">
    <location>
        <begin position="128"/>
        <end position="140"/>
    </location>
</feature>
<name>A0A370GU91_9NOCA</name>
<reference evidence="2 3" key="1">
    <citation type="submission" date="2018-07" db="EMBL/GenBank/DDBJ databases">
        <title>Genomic Encyclopedia of Type Strains, Phase IV (KMG-IV): sequencing the most valuable type-strain genomes for metagenomic binning, comparative biology and taxonomic classification.</title>
        <authorList>
            <person name="Goeker M."/>
        </authorList>
    </citation>
    <scope>NUCLEOTIDE SEQUENCE [LARGE SCALE GENOMIC DNA]</scope>
    <source>
        <strain evidence="2 3">DSM 44952</strain>
    </source>
</reference>
<sequence>MAAVLDGVRDQLRTISRIQQERTRLMATATVRKRVTVTVNADGTVIETKLAAGVEDLTYPELAKAFTEAAQQAAAEAARKGQELMMPLHDQRARLPKLTDLIEGMPDLSAETPPPPPVSTAPPGAPERVQEPEEAMRFTDVESIPSDGERTRGVTDSSW</sequence>
<accession>A0A370GU91</accession>
<feature type="region of interest" description="Disordered" evidence="1">
    <location>
        <begin position="103"/>
        <end position="159"/>
    </location>
</feature>
<dbReference type="InterPro" id="IPR036894">
    <property type="entry name" value="YbaB-like_sf"/>
</dbReference>
<gene>
    <name evidence="2" type="ORF">DFR68_11225</name>
</gene>
<dbReference type="Gene3D" id="3.30.1310.10">
    <property type="entry name" value="Nucleoid-associated protein YbaB-like domain"/>
    <property type="match status" value="1"/>
</dbReference>